<dbReference type="EMBL" id="JANFFA010000001">
    <property type="protein sequence ID" value="MDQ2092899.1"/>
    <property type="molecule type" value="Genomic_DNA"/>
</dbReference>
<evidence type="ECO:0000313" key="4">
    <source>
        <dbReference type="Proteomes" id="UP001227162"/>
    </source>
</evidence>
<dbReference type="PANTHER" id="PTHR43569">
    <property type="entry name" value="AMIDOHYDROLASE"/>
    <property type="match status" value="1"/>
</dbReference>
<dbReference type="RefSeq" id="WP_317624510.1">
    <property type="nucleotide sequence ID" value="NZ_JANFFA010000001.1"/>
</dbReference>
<keyword evidence="4" id="KW-1185">Reference proteome</keyword>
<name>A0AAJ1X497_9RHOB</name>
<dbReference type="Proteomes" id="UP001227162">
    <property type="component" value="Unassembled WGS sequence"/>
</dbReference>
<dbReference type="Gene3D" id="3.20.20.140">
    <property type="entry name" value="Metal-dependent hydrolases"/>
    <property type="match status" value="1"/>
</dbReference>
<protein>
    <submittedName>
        <fullName evidence="3">Amidohydrolase family protein</fullName>
    </submittedName>
</protein>
<dbReference type="InterPro" id="IPR032466">
    <property type="entry name" value="Metal_Hydrolase"/>
</dbReference>
<dbReference type="InterPro" id="IPR006680">
    <property type="entry name" value="Amidohydro-rel"/>
</dbReference>
<proteinExistence type="inferred from homology"/>
<dbReference type="PANTHER" id="PTHR43569:SF1">
    <property type="entry name" value="BLL3371 PROTEIN"/>
    <property type="match status" value="1"/>
</dbReference>
<dbReference type="InterPro" id="IPR052350">
    <property type="entry name" value="Metallo-dep_Lactonases"/>
</dbReference>
<gene>
    <name evidence="3" type="ORF">NOI20_02105</name>
</gene>
<dbReference type="GO" id="GO:0016787">
    <property type="term" value="F:hydrolase activity"/>
    <property type="evidence" value="ECO:0007669"/>
    <property type="project" value="InterPro"/>
</dbReference>
<reference evidence="3" key="2">
    <citation type="submission" date="2023-04" db="EMBL/GenBank/DDBJ databases">
        <title>'Rhodoalgimonas zhirmunskyi' gen. nov., isolated from a red alga.</title>
        <authorList>
            <person name="Nedashkovskaya O.I."/>
            <person name="Otstavnykh N.Y."/>
            <person name="Bystritskaya E.P."/>
            <person name="Balabanova L.A."/>
            <person name="Isaeva M.P."/>
        </authorList>
    </citation>
    <scope>NUCLEOTIDE SEQUENCE</scope>
    <source>
        <strain evidence="3">10Alg 79</strain>
    </source>
</reference>
<dbReference type="SUPFAM" id="SSF51556">
    <property type="entry name" value="Metallo-dependent hydrolases"/>
    <property type="match status" value="1"/>
</dbReference>
<evidence type="ECO:0000259" key="2">
    <source>
        <dbReference type="Pfam" id="PF04909"/>
    </source>
</evidence>
<evidence type="ECO:0000256" key="1">
    <source>
        <dbReference type="ARBA" id="ARBA00038310"/>
    </source>
</evidence>
<reference evidence="3" key="1">
    <citation type="submission" date="2022-07" db="EMBL/GenBank/DDBJ databases">
        <authorList>
            <person name="Otstavnykh N."/>
            <person name="Isaeva M."/>
            <person name="Bystritskaya E."/>
        </authorList>
    </citation>
    <scope>NUCLEOTIDE SEQUENCE</scope>
    <source>
        <strain evidence="3">10Alg 79</strain>
    </source>
</reference>
<comment type="caution">
    <text evidence="3">The sequence shown here is derived from an EMBL/GenBank/DDBJ whole genome shotgun (WGS) entry which is preliminary data.</text>
</comment>
<accession>A0AAJ1X497</accession>
<evidence type="ECO:0000313" key="3">
    <source>
        <dbReference type="EMBL" id="MDQ2092899.1"/>
    </source>
</evidence>
<organism evidence="3 4">
    <name type="scientific">Rhodalgimonas zhirmunskyi</name>
    <dbReference type="NCBI Taxonomy" id="2964767"/>
    <lineage>
        <taxon>Bacteria</taxon>
        <taxon>Pseudomonadati</taxon>
        <taxon>Pseudomonadota</taxon>
        <taxon>Alphaproteobacteria</taxon>
        <taxon>Rhodobacterales</taxon>
        <taxon>Roseobacteraceae</taxon>
        <taxon>Rhodalgimonas</taxon>
    </lineage>
</organism>
<dbReference type="AlphaFoldDB" id="A0AAJ1X497"/>
<comment type="similarity">
    <text evidence="1">Belongs to the metallo-dependent hydrolases superfamily.</text>
</comment>
<sequence length="334" mass="37495">MRENHAEWLASHTEEIIDPKREIIDPHHHLWPMRHGSRYELPEFFADFESGHNVTKTVFIECGAGYQRNSPEPMAPVAETTYVEAMAQEVAQTPARPQIAAIVAHANLTLPIETLDTVLDAHAAASPRFRGIRHAGAWDEERDILQFAGQPIQHLYLDPDFQRGVAHLGTRGLTYDTWHFHPQNREFLSLARAVPDTTLILDHFGTPMGVGRFTGKRDARFSEWQDEMSALAECPNVIAKLGGLAMPTNGFGWDTRDGPPPSSDEIVEAHEKYYAHMIAEFGPDRCMFESNFPVDKYSVSYPVLWNALKKLAAPYDAAAQEAMFVGTAARVYTI</sequence>
<dbReference type="Pfam" id="PF04909">
    <property type="entry name" value="Amidohydro_2"/>
    <property type="match status" value="1"/>
</dbReference>
<feature type="domain" description="Amidohydrolase-related" evidence="2">
    <location>
        <begin position="24"/>
        <end position="332"/>
    </location>
</feature>